<evidence type="ECO:0000313" key="2">
    <source>
        <dbReference type="EMBL" id="MBW6401865.1"/>
    </source>
</evidence>
<dbReference type="EMBL" id="JAHYBZ010000015">
    <property type="protein sequence ID" value="MBW6401865.1"/>
    <property type="molecule type" value="Genomic_DNA"/>
</dbReference>
<name>A0ABS7AII2_9PROT</name>
<evidence type="ECO:0000313" key="3">
    <source>
        <dbReference type="Proteomes" id="UP001196565"/>
    </source>
</evidence>
<sequence>MAKTNRRKPYYTLREIYARWAMDADDISAYVLEGELCLSLPVAALLMEVSDTHQAADGRIRVEPKGRQHQVGPIDLSRIDAYAVMQSGAGQIARFLSSAGELLEPIDEDGERHTLLVKRAQLVVRHDELERFEMEHDLGHASEPLPSAPVPSRTWPTPSARGAPARHDWEECLCELGAIAHDEGLPETQAPLVRRMMDWFSTTYGPENVPSESAVKQRVSRFYHRLRGDDPRGATPPPPRRRGPAPAHGKNGRANT</sequence>
<proteinExistence type="predicted"/>
<feature type="region of interest" description="Disordered" evidence="1">
    <location>
        <begin position="140"/>
        <end position="164"/>
    </location>
</feature>
<reference evidence="2 3" key="1">
    <citation type="submission" date="2021-07" db="EMBL/GenBank/DDBJ databases">
        <authorList>
            <person name="So Y."/>
        </authorList>
    </citation>
    <scope>NUCLEOTIDE SEQUENCE [LARGE SCALE GENOMIC DNA]</scope>
    <source>
        <strain evidence="2 3">HJA6</strain>
    </source>
</reference>
<protein>
    <submittedName>
        <fullName evidence="2">Uncharacterized protein</fullName>
    </submittedName>
</protein>
<dbReference type="Proteomes" id="UP001196565">
    <property type="component" value="Unassembled WGS sequence"/>
</dbReference>
<dbReference type="RefSeq" id="WP_219766731.1">
    <property type="nucleotide sequence ID" value="NZ_JAHYBZ010000015.1"/>
</dbReference>
<feature type="region of interest" description="Disordered" evidence="1">
    <location>
        <begin position="221"/>
        <end position="256"/>
    </location>
</feature>
<organism evidence="2 3">
    <name type="scientific">Roseomonas alba</name>
    <dbReference type="NCBI Taxonomy" id="2846776"/>
    <lineage>
        <taxon>Bacteria</taxon>
        <taxon>Pseudomonadati</taxon>
        <taxon>Pseudomonadota</taxon>
        <taxon>Alphaproteobacteria</taxon>
        <taxon>Acetobacterales</taxon>
        <taxon>Roseomonadaceae</taxon>
        <taxon>Roseomonas</taxon>
    </lineage>
</organism>
<keyword evidence="3" id="KW-1185">Reference proteome</keyword>
<accession>A0ABS7AII2</accession>
<evidence type="ECO:0000256" key="1">
    <source>
        <dbReference type="SAM" id="MobiDB-lite"/>
    </source>
</evidence>
<comment type="caution">
    <text evidence="2">The sequence shown here is derived from an EMBL/GenBank/DDBJ whole genome shotgun (WGS) entry which is preliminary data.</text>
</comment>
<gene>
    <name evidence="2" type="ORF">KPL78_28730</name>
</gene>